<feature type="domain" description="Gnk2-homologous" evidence="4">
    <location>
        <begin position="138"/>
        <end position="245"/>
    </location>
</feature>
<dbReference type="EnsemblPlants" id="ONIVA11G20150.3">
    <property type="protein sequence ID" value="ONIVA11G20150.3"/>
    <property type="gene ID" value="ONIVA11G20150"/>
</dbReference>
<evidence type="ECO:0000313" key="6">
    <source>
        <dbReference type="Proteomes" id="UP000006591"/>
    </source>
</evidence>
<evidence type="ECO:0000256" key="3">
    <source>
        <dbReference type="SAM" id="SignalP"/>
    </source>
</evidence>
<feature type="signal peptide" evidence="3">
    <location>
        <begin position="1"/>
        <end position="23"/>
    </location>
</feature>
<dbReference type="Pfam" id="PF01657">
    <property type="entry name" value="Stress-antifung"/>
    <property type="match status" value="2"/>
</dbReference>
<dbReference type="PANTHER" id="PTHR32099">
    <property type="entry name" value="CYSTEINE-RICH REPEAT SECRETORY PROTEIN"/>
    <property type="match status" value="1"/>
</dbReference>
<dbReference type="PROSITE" id="PS51473">
    <property type="entry name" value="GNK2"/>
    <property type="match status" value="2"/>
</dbReference>
<reference evidence="5" key="2">
    <citation type="submission" date="2018-04" db="EMBL/GenBank/DDBJ databases">
        <title>OnivRS2 (Oryza nivara Reference Sequence Version 2).</title>
        <authorList>
            <person name="Zhang J."/>
            <person name="Kudrna D."/>
            <person name="Lee S."/>
            <person name="Talag J."/>
            <person name="Rajasekar S."/>
            <person name="Welchert J."/>
            <person name="Hsing Y.-I."/>
            <person name="Wing R.A."/>
        </authorList>
    </citation>
    <scope>NUCLEOTIDE SEQUENCE [LARGE SCALE GENOMIC DNA]</scope>
    <source>
        <strain evidence="5">SL10</strain>
    </source>
</reference>
<keyword evidence="2" id="KW-0677">Repeat</keyword>
<dbReference type="CDD" id="cd23509">
    <property type="entry name" value="Gnk2-like"/>
    <property type="match status" value="2"/>
</dbReference>
<evidence type="ECO:0000256" key="2">
    <source>
        <dbReference type="ARBA" id="ARBA00022737"/>
    </source>
</evidence>
<evidence type="ECO:0000313" key="5">
    <source>
        <dbReference type="EnsemblPlants" id="ONIVA11G20150.3"/>
    </source>
</evidence>
<organism evidence="5">
    <name type="scientific">Oryza nivara</name>
    <name type="common">Indian wild rice</name>
    <name type="synonym">Oryza sativa f. spontanea</name>
    <dbReference type="NCBI Taxonomy" id="4536"/>
    <lineage>
        <taxon>Eukaryota</taxon>
        <taxon>Viridiplantae</taxon>
        <taxon>Streptophyta</taxon>
        <taxon>Embryophyta</taxon>
        <taxon>Tracheophyta</taxon>
        <taxon>Spermatophyta</taxon>
        <taxon>Magnoliopsida</taxon>
        <taxon>Liliopsida</taxon>
        <taxon>Poales</taxon>
        <taxon>Poaceae</taxon>
        <taxon>BOP clade</taxon>
        <taxon>Oryzoideae</taxon>
        <taxon>Oryzeae</taxon>
        <taxon>Oryzinae</taxon>
        <taxon>Oryza</taxon>
    </lineage>
</organism>
<dbReference type="Gene3D" id="3.30.430.20">
    <property type="entry name" value="Gnk2 domain, C-X8-C-X2-C motif"/>
    <property type="match status" value="2"/>
</dbReference>
<evidence type="ECO:0000259" key="4">
    <source>
        <dbReference type="PROSITE" id="PS51473"/>
    </source>
</evidence>
<evidence type="ECO:0000256" key="1">
    <source>
        <dbReference type="ARBA" id="ARBA00022729"/>
    </source>
</evidence>
<dbReference type="FunFam" id="3.30.430.20:FF:000002">
    <property type="entry name" value="Cysteine-rich receptor-like protein kinase 10"/>
    <property type="match status" value="1"/>
</dbReference>
<dbReference type="PANTHER" id="PTHR32099:SF106">
    <property type="entry name" value="GNK2-HOMOLOGOUS DOMAIN-CONTAINING PROTEIN"/>
    <property type="match status" value="1"/>
</dbReference>
<dbReference type="HOGENOM" id="CLU_761601_0_0_1"/>
<dbReference type="Gramene" id="ONIVA11G20150.3">
    <property type="protein sequence ID" value="ONIVA11G20150.3"/>
    <property type="gene ID" value="ONIVA11G20150"/>
</dbReference>
<feature type="domain" description="Gnk2-homologous" evidence="4">
    <location>
        <begin position="24"/>
        <end position="129"/>
    </location>
</feature>
<name>A0A0E0J4F9_ORYNI</name>
<dbReference type="FunFam" id="3.30.430.20:FF:000004">
    <property type="entry name" value="Receptor-like serine-threonine protein kinase"/>
    <property type="match status" value="1"/>
</dbReference>
<feature type="chain" id="PRO_5002363705" description="Gnk2-homologous domain-containing protein" evidence="3">
    <location>
        <begin position="24"/>
        <end position="401"/>
    </location>
</feature>
<dbReference type="Proteomes" id="UP000006591">
    <property type="component" value="Chromosome 11"/>
</dbReference>
<protein>
    <recommendedName>
        <fullName evidence="4">Gnk2-homologous domain-containing protein</fullName>
    </recommendedName>
</protein>
<dbReference type="InterPro" id="IPR002902">
    <property type="entry name" value="GNK2"/>
</dbReference>
<keyword evidence="6" id="KW-1185">Reference proteome</keyword>
<keyword evidence="1 3" id="KW-0732">Signal</keyword>
<reference evidence="5" key="1">
    <citation type="submission" date="2015-04" db="UniProtKB">
        <authorList>
            <consortium name="EnsemblPlants"/>
        </authorList>
    </citation>
    <scope>IDENTIFICATION</scope>
    <source>
        <strain evidence="5">SL10</strain>
    </source>
</reference>
<dbReference type="InterPro" id="IPR038408">
    <property type="entry name" value="GNK2_sf"/>
</dbReference>
<dbReference type="AlphaFoldDB" id="A0A0E0J4F9"/>
<sequence>MEFRLIQSVAIVAVALLVPRTSGEPWVVCREEFGTFTPRSRFFANLQLIAATLPRNASASPDLYATAVDVGAIPEQVSAAALCRGDVSAKSCLSCLTQAFADLPNACSNTKDATIYYDRCMVIYSDIHFLSDDDPRQITDYTVNNNGKVVTELDRYNCLVAALANATADYAAYNSTRLYASGEVDFNKEFPKVYSWAQCRPDLTPARCRSCLAEIMAQEIWSYKDNIGGRTLSVRCSFRVETEPFLNGTILVRLPATTALSGSPPAPPSTTAVGVKTVPNLDLPSTKIGRLKTVSSERYNPSAWGTGRRKLRWKEKQTPRRIHSIAISRTTPSASSPPIAAQCCSTIRAAAGLGDGGRWNVPLLLSVPVGSGLLRCRLQALLPVVFKRRHPRFLSTGAGWN</sequence>
<accession>A0A0E0J4F9</accession>
<proteinExistence type="predicted"/>